<dbReference type="InterPro" id="IPR000719">
    <property type="entry name" value="Prot_kinase_dom"/>
</dbReference>
<dbReference type="PROSITE" id="PS50011">
    <property type="entry name" value="PROTEIN_KINASE_DOM"/>
    <property type="match status" value="1"/>
</dbReference>
<dbReference type="PROSITE" id="PS00108">
    <property type="entry name" value="PROTEIN_KINASE_ST"/>
    <property type="match status" value="1"/>
</dbReference>
<feature type="compositionally biased region" description="Polar residues" evidence="12">
    <location>
        <begin position="1119"/>
        <end position="1131"/>
    </location>
</feature>
<dbReference type="Pfam" id="PF24590">
    <property type="entry name" value="DUF7615"/>
    <property type="match status" value="1"/>
</dbReference>
<keyword evidence="3" id="KW-0479">Metal-binding</keyword>
<dbReference type="PANTHER" id="PTHR33345:SF6">
    <property type="entry name" value="OS03G0747200 PROTEIN"/>
    <property type="match status" value="1"/>
</dbReference>
<feature type="binding site" evidence="10">
    <location>
        <position position="159"/>
    </location>
    <ligand>
        <name>ATP</name>
        <dbReference type="ChEBI" id="CHEBI:30616"/>
    </ligand>
</feature>
<evidence type="ECO:0000256" key="5">
    <source>
        <dbReference type="ARBA" id="ARBA00022771"/>
    </source>
</evidence>
<keyword evidence="5" id="KW-0863">Zinc-finger</keyword>
<feature type="coiled-coil region" evidence="11">
    <location>
        <begin position="1349"/>
        <end position="1381"/>
    </location>
</feature>
<proteinExistence type="predicted"/>
<keyword evidence="15" id="KW-1185">Reference proteome</keyword>
<dbReference type="Proteomes" id="UP001497522">
    <property type="component" value="Chromosome 2"/>
</dbReference>
<dbReference type="InterPro" id="IPR055508">
    <property type="entry name" value="DUF7081"/>
</dbReference>
<evidence type="ECO:0000256" key="7">
    <source>
        <dbReference type="ARBA" id="ARBA00022833"/>
    </source>
</evidence>
<dbReference type="InterPro" id="IPR008271">
    <property type="entry name" value="Ser/Thr_kinase_AS"/>
</dbReference>
<evidence type="ECO:0000256" key="3">
    <source>
        <dbReference type="ARBA" id="ARBA00022723"/>
    </source>
</evidence>
<feature type="region of interest" description="Disordered" evidence="12">
    <location>
        <begin position="670"/>
        <end position="711"/>
    </location>
</feature>
<dbReference type="Gene3D" id="1.10.510.10">
    <property type="entry name" value="Transferase(Phosphotransferase) domain 1"/>
    <property type="match status" value="1"/>
</dbReference>
<keyword evidence="6" id="KW-0418">Kinase</keyword>
<keyword evidence="2" id="KW-0808">Transferase</keyword>
<dbReference type="InterPro" id="IPR011009">
    <property type="entry name" value="Kinase-like_dom_sf"/>
</dbReference>
<name>A0ABP1BAS1_9BRYO</name>
<reference evidence="14 15" key="1">
    <citation type="submission" date="2024-03" db="EMBL/GenBank/DDBJ databases">
        <authorList>
            <consortium name="ELIXIR-Norway"/>
            <consortium name="Elixir Norway"/>
        </authorList>
    </citation>
    <scope>NUCLEOTIDE SEQUENCE [LARGE SCALE GENOMIC DNA]</scope>
</reference>
<feature type="compositionally biased region" description="Basic and acidic residues" evidence="12">
    <location>
        <begin position="73"/>
        <end position="89"/>
    </location>
</feature>
<feature type="compositionally biased region" description="Basic and acidic residues" evidence="12">
    <location>
        <begin position="433"/>
        <end position="446"/>
    </location>
</feature>
<feature type="region of interest" description="Disordered" evidence="12">
    <location>
        <begin position="485"/>
        <end position="504"/>
    </location>
</feature>
<evidence type="ECO:0000256" key="8">
    <source>
        <dbReference type="ARBA" id="ARBA00022840"/>
    </source>
</evidence>
<dbReference type="SMART" id="SM00220">
    <property type="entry name" value="S_TKc"/>
    <property type="match status" value="1"/>
</dbReference>
<protein>
    <recommendedName>
        <fullName evidence="13">Protein kinase domain-containing protein</fullName>
    </recommendedName>
</protein>
<feature type="compositionally biased region" description="Polar residues" evidence="12">
    <location>
        <begin position="1077"/>
        <end position="1107"/>
    </location>
</feature>
<feature type="compositionally biased region" description="Basic and acidic residues" evidence="12">
    <location>
        <begin position="453"/>
        <end position="468"/>
    </location>
</feature>
<feature type="region of interest" description="Disordered" evidence="12">
    <location>
        <begin position="1045"/>
        <end position="1137"/>
    </location>
</feature>
<feature type="compositionally biased region" description="Polar residues" evidence="12">
    <location>
        <begin position="587"/>
        <end position="597"/>
    </location>
</feature>
<dbReference type="Gene3D" id="3.30.200.20">
    <property type="entry name" value="Phosphorylase Kinase, domain 1"/>
    <property type="match status" value="1"/>
</dbReference>
<feature type="region of interest" description="Disordered" evidence="12">
    <location>
        <begin position="1280"/>
        <end position="1312"/>
    </location>
</feature>
<dbReference type="CDD" id="cd07840">
    <property type="entry name" value="STKc_CDK9_like"/>
    <property type="match status" value="1"/>
</dbReference>
<gene>
    <name evidence="14" type="ORF">CSSPJE1EN2_LOCUS14822</name>
</gene>
<keyword evidence="11" id="KW-0175">Coiled coil</keyword>
<dbReference type="EMBL" id="OZ023703">
    <property type="protein sequence ID" value="CAK9872225.1"/>
    <property type="molecule type" value="Genomic_DNA"/>
</dbReference>
<keyword evidence="9" id="KW-0539">Nucleus</keyword>
<feature type="compositionally biased region" description="Polar residues" evidence="12">
    <location>
        <begin position="1280"/>
        <end position="1297"/>
    </location>
</feature>
<feature type="compositionally biased region" description="Basic and acidic residues" evidence="12">
    <location>
        <begin position="618"/>
        <end position="628"/>
    </location>
</feature>
<dbReference type="Pfam" id="PF00069">
    <property type="entry name" value="Pkinase"/>
    <property type="match status" value="1"/>
</dbReference>
<organism evidence="14 15">
    <name type="scientific">Sphagnum jensenii</name>
    <dbReference type="NCBI Taxonomy" id="128206"/>
    <lineage>
        <taxon>Eukaryota</taxon>
        <taxon>Viridiplantae</taxon>
        <taxon>Streptophyta</taxon>
        <taxon>Embryophyta</taxon>
        <taxon>Bryophyta</taxon>
        <taxon>Sphagnophytina</taxon>
        <taxon>Sphagnopsida</taxon>
        <taxon>Sphagnales</taxon>
        <taxon>Sphagnaceae</taxon>
        <taxon>Sphagnum</taxon>
    </lineage>
</organism>
<keyword evidence="7" id="KW-0862">Zinc</keyword>
<feature type="domain" description="Protein kinase" evidence="13">
    <location>
        <begin position="130"/>
        <end position="414"/>
    </location>
</feature>
<dbReference type="InterPro" id="IPR017441">
    <property type="entry name" value="Protein_kinase_ATP_BS"/>
</dbReference>
<feature type="compositionally biased region" description="Low complexity" evidence="12">
    <location>
        <begin position="598"/>
        <end position="609"/>
    </location>
</feature>
<accession>A0ABP1BAS1</accession>
<dbReference type="SUPFAM" id="SSF56112">
    <property type="entry name" value="Protein kinase-like (PK-like)"/>
    <property type="match status" value="1"/>
</dbReference>
<evidence type="ECO:0000256" key="12">
    <source>
        <dbReference type="SAM" id="MobiDB-lite"/>
    </source>
</evidence>
<sequence>MGCLCGKPSLPDQESESPKERNGTRTAIRRSSISAKVETTDTIYVAGDKDKERSKVRSKQNGTTSSTAMPEEAGERRRDRSSGHAEPHPRANRPSKNLEGEQVAAGWPAWLSAVAGEAIKGWIPRHAASFEKIDKIGQGTYSNVYKARDLETGKIVALKKVRFDNLEPESVRFMAREIQVLRRLDHPNVVKLEGLVTSRMSCSLYLVFEYMEHDLAGLAACPGIMFTEAQVKCYLQQLLQGLDHCHRHGVLHRDIKGSNLLLDNGGMLKIADFGLATFFNPDHKQPLTSRVVTLWYRPPELLLGATEYGVAVDLWSTGCILAELLAGKPIMPGRTEVEQLHKIFKLCGSPSEDYWRKSKLPHATIFKPQQPYKRCIRDTFKEFPSSSLALLDTLLAIEPADRGSAAEALKSDFFTTKPLPCDPSSLPQYPPSKEFDAKLRDDEARRQRAAGGRAREASKRPGMRERTSRAVGAPDANAELAISLQKRRLNPHASVKSKSEKFPPVHEDATVSFSMHPQPRQPYMQAKGAAPVPASRSHAGPFISSRSGPQAPPNMVATSWSKKQKEEDLHPAPPHTSRPTKSVPVTDVTQGSYPQQAVVSSSISSGVPSRNGAGGTYYRERTGGRSRDAAAGNQSQKERMYHSGPLLLHPGYSGTGAVDYEEFLEDHEQQIQHAARRARENLDKGGERRRSRKEGEGGGGGGGYLKVLGSSRSRRRRRRNYYWMPRRSIVEAGKGEGWPYAPQGWPSPDDKWGWRVGKRSNGSGHWIDRYVALPQSLAKATKTTEFASRKALIQYLKKTFPQINIDDFFKSFQWKVPSVEMHESALPSRAAKAAERTRERPLLEDVSWQSAQKRSRMQCQAKNPNCSLERGTSILSGTVEGLDCDICCSEPGFCRECKCILCCQVISPDPDESTFIRCMHRPSGSGVCGHAAHLECALKSEMAGVVKHNGLDMEYLCRRCDSKMDLRDLITRLVEVMGKTTVRQKVEKSLQLALQIMQDTQNGGFGGRILEYLVGITLKKIQKGADIQQAFKEFNEQGLAAEAGRQQGLGRPETVQEEGSVHQPEASLDQWLPSGSLLGTQPSPATPSSFTSRTSTKAVPLPSSSECNGHKFPDAICTKPSSAEGQDTEQGQAVGGPDSAVLMDKFVADIVAPEKEDVKAIRPVTNIIASQSIGTMQGGSIEEHMKQCESLANRVKGAGQLMLSTTKAVVGYSTPSSGGDSKPASLSLGSATGKTTCIDGAGSLGKNPQLPRNGSSLQQEFPVSLSEDIGLPNATGGVLVSQSSGTSKTETLSSNNELPGLERTVSGSADGTQLVGKGTSITSAGWTPSVTFGVPGSLVLLGTPLHQLESQYEDDIQMALKKLKETQAAEYEAARESLLAQRRVVLDHCQQLETARCEFAKQKSRASMQEFDHCTDSLVNEFGKVQEERKVFKSMLAIANGFGQVPKDILSIHFGWPPKDFAGGC</sequence>
<dbReference type="InterPro" id="IPR032881">
    <property type="entry name" value="Oberon-like_PHD"/>
</dbReference>
<dbReference type="Pfam" id="PF23299">
    <property type="entry name" value="DUF7081"/>
    <property type="match status" value="1"/>
</dbReference>
<feature type="compositionally biased region" description="Basic and acidic residues" evidence="12">
    <location>
        <begin position="677"/>
        <end position="696"/>
    </location>
</feature>
<evidence type="ECO:0000256" key="6">
    <source>
        <dbReference type="ARBA" id="ARBA00022777"/>
    </source>
</evidence>
<feature type="region of interest" description="Disordered" evidence="12">
    <location>
        <begin position="1"/>
        <end position="100"/>
    </location>
</feature>
<feature type="compositionally biased region" description="Polar residues" evidence="12">
    <location>
        <begin position="59"/>
        <end position="68"/>
    </location>
</feature>
<feature type="region of interest" description="Disordered" evidence="12">
    <location>
        <begin position="515"/>
        <end position="638"/>
    </location>
</feature>
<dbReference type="PANTHER" id="PTHR33345">
    <property type="entry name" value="ADAPTER PROTEIN, PUTATIVE-RELATED"/>
    <property type="match status" value="1"/>
</dbReference>
<evidence type="ECO:0000256" key="11">
    <source>
        <dbReference type="SAM" id="Coils"/>
    </source>
</evidence>
<evidence type="ECO:0000256" key="9">
    <source>
        <dbReference type="ARBA" id="ARBA00023242"/>
    </source>
</evidence>
<dbReference type="PROSITE" id="PS00107">
    <property type="entry name" value="PROTEIN_KINASE_ATP"/>
    <property type="match status" value="1"/>
</dbReference>
<feature type="region of interest" description="Disordered" evidence="12">
    <location>
        <begin position="420"/>
        <end position="477"/>
    </location>
</feature>
<evidence type="ECO:0000256" key="10">
    <source>
        <dbReference type="PROSITE-ProRule" id="PRU10141"/>
    </source>
</evidence>
<evidence type="ECO:0000256" key="4">
    <source>
        <dbReference type="ARBA" id="ARBA00022741"/>
    </source>
</evidence>
<evidence type="ECO:0000313" key="14">
    <source>
        <dbReference type="EMBL" id="CAK9872225.1"/>
    </source>
</evidence>
<keyword evidence="8 10" id="KW-0067">ATP-binding</keyword>
<keyword evidence="4 10" id="KW-0547">Nucleotide-binding</keyword>
<evidence type="ECO:0000313" key="15">
    <source>
        <dbReference type="Proteomes" id="UP001497522"/>
    </source>
</evidence>
<dbReference type="Pfam" id="PF07227">
    <property type="entry name" value="PHD_Oberon"/>
    <property type="match status" value="1"/>
</dbReference>
<dbReference type="InterPro" id="IPR056034">
    <property type="entry name" value="DUF7615"/>
</dbReference>
<evidence type="ECO:0000259" key="13">
    <source>
        <dbReference type="PROSITE" id="PS50011"/>
    </source>
</evidence>
<evidence type="ECO:0000256" key="1">
    <source>
        <dbReference type="ARBA" id="ARBA00004123"/>
    </source>
</evidence>
<comment type="subcellular location">
    <subcellularLocation>
        <location evidence="1">Nucleus</location>
    </subcellularLocation>
</comment>
<evidence type="ECO:0000256" key="2">
    <source>
        <dbReference type="ARBA" id="ARBA00022679"/>
    </source>
</evidence>